<dbReference type="PANTHER" id="PTHR33908">
    <property type="entry name" value="MANNOSYLTRANSFERASE YKCB-RELATED"/>
    <property type="match status" value="1"/>
</dbReference>
<dbReference type="EMBL" id="DRNS01000007">
    <property type="protein sequence ID" value="HHH14093.1"/>
    <property type="molecule type" value="Genomic_DNA"/>
</dbReference>
<protein>
    <recommendedName>
        <fullName evidence="10">Glycosyltransferase RgtA/B/C/D-like domain-containing protein</fullName>
    </recommendedName>
</protein>
<keyword evidence="3" id="KW-0328">Glycosyltransferase</keyword>
<evidence type="ECO:0000256" key="3">
    <source>
        <dbReference type="ARBA" id="ARBA00022676"/>
    </source>
</evidence>
<dbReference type="GO" id="GO:0016763">
    <property type="term" value="F:pentosyltransferase activity"/>
    <property type="evidence" value="ECO:0007669"/>
    <property type="project" value="TreeGrafter"/>
</dbReference>
<sequence length="546" mass="63571">MALNLIKLFKKIYIWVLLGLFFVVYRLPLLGFDIVNTDAPIWKTRTFQFASALASFKFKDTAVTYHPGVTLMWLSTVGLKLYKLLGGLLFSSDLATVKGYVGLHFFQKFSLILFLGFVLVFSLYIIYKLWGKTFALSFFFLFTFEPYVLGLTRVLHTDAIVGFLLFSSLLSLYYYMQFSKLTSYQALKWLFVSSFFAGLAVLTKSNSLFIFPFSGLLLFLILFSKDLRFIKKMFSIYFVWLLGVLLFAFLFWPALWVAPLETLKLYYSGITGIGFEEHLQSWFGIEVANPGPLFYPIVLLIRLTPWALLFSLSGVGLFLLEVFKYKKINRFYLISFLFIILYLIMLTIPDKKLGRYAFPVLPFVFLFASLFLTHFIRACVKPAYYYKTVITSFLLIFALNFFSTFSFFPDYLFYYSPIVKGYTGGSRIEEPKWPLGYSKLARYLNSLPNAKNRLVLVRYGYLFAPFYVGKSGTLSQQTEKDPGVYFVLEKYSDFRYLRGKSVVLRKVMKIDGVEYFWIYEIVGDTTAGKNEKFHFYKGYSIDERYK</sequence>
<keyword evidence="2" id="KW-1003">Cell membrane</keyword>
<evidence type="ECO:0000256" key="4">
    <source>
        <dbReference type="ARBA" id="ARBA00022679"/>
    </source>
</evidence>
<evidence type="ECO:0000256" key="7">
    <source>
        <dbReference type="ARBA" id="ARBA00023136"/>
    </source>
</evidence>
<dbReference type="InterPro" id="IPR050297">
    <property type="entry name" value="LipidA_mod_glycosyltrf_83"/>
</dbReference>
<evidence type="ECO:0000256" key="8">
    <source>
        <dbReference type="SAM" id="Phobius"/>
    </source>
</evidence>
<feature type="transmembrane region" description="Helical" evidence="8">
    <location>
        <begin position="331"/>
        <end position="348"/>
    </location>
</feature>
<comment type="caution">
    <text evidence="9">The sequence shown here is derived from an EMBL/GenBank/DDBJ whole genome shotgun (WGS) entry which is preliminary data.</text>
</comment>
<organism evidence="9">
    <name type="scientific">candidate division WWE3 bacterium</name>
    <dbReference type="NCBI Taxonomy" id="2053526"/>
    <lineage>
        <taxon>Bacteria</taxon>
        <taxon>Katanobacteria</taxon>
    </lineage>
</organism>
<keyword evidence="6 8" id="KW-1133">Transmembrane helix</keyword>
<evidence type="ECO:0000256" key="6">
    <source>
        <dbReference type="ARBA" id="ARBA00022989"/>
    </source>
</evidence>
<accession>A0A7V5J0C9</accession>
<dbReference type="Proteomes" id="UP000886106">
    <property type="component" value="Unassembled WGS sequence"/>
</dbReference>
<feature type="transmembrane region" description="Helical" evidence="8">
    <location>
        <begin position="354"/>
        <end position="372"/>
    </location>
</feature>
<dbReference type="PANTHER" id="PTHR33908:SF11">
    <property type="entry name" value="MEMBRANE PROTEIN"/>
    <property type="match status" value="1"/>
</dbReference>
<evidence type="ECO:0000256" key="5">
    <source>
        <dbReference type="ARBA" id="ARBA00022692"/>
    </source>
</evidence>
<gene>
    <name evidence="9" type="ORF">ENJ78_00095</name>
</gene>
<keyword evidence="5 8" id="KW-0812">Transmembrane</keyword>
<name>A0A7V5J0C9_UNCKA</name>
<dbReference type="GO" id="GO:0005886">
    <property type="term" value="C:plasma membrane"/>
    <property type="evidence" value="ECO:0007669"/>
    <property type="project" value="UniProtKB-SubCell"/>
</dbReference>
<comment type="subcellular location">
    <subcellularLocation>
        <location evidence="1">Cell membrane</location>
        <topology evidence="1">Multi-pass membrane protein</topology>
    </subcellularLocation>
</comment>
<feature type="transmembrane region" description="Helical" evidence="8">
    <location>
        <begin position="384"/>
        <end position="408"/>
    </location>
</feature>
<feature type="transmembrane region" description="Helical" evidence="8">
    <location>
        <begin position="159"/>
        <end position="176"/>
    </location>
</feature>
<feature type="transmembrane region" description="Helical" evidence="8">
    <location>
        <begin position="234"/>
        <end position="258"/>
    </location>
</feature>
<evidence type="ECO:0008006" key="10">
    <source>
        <dbReference type="Google" id="ProtNLM"/>
    </source>
</evidence>
<keyword evidence="4" id="KW-0808">Transferase</keyword>
<evidence type="ECO:0000256" key="2">
    <source>
        <dbReference type="ARBA" id="ARBA00022475"/>
    </source>
</evidence>
<feature type="transmembrane region" description="Helical" evidence="8">
    <location>
        <begin position="196"/>
        <end position="222"/>
    </location>
</feature>
<keyword evidence="7 8" id="KW-0472">Membrane</keyword>
<feature type="transmembrane region" description="Helical" evidence="8">
    <location>
        <begin position="12"/>
        <end position="32"/>
    </location>
</feature>
<evidence type="ECO:0000256" key="1">
    <source>
        <dbReference type="ARBA" id="ARBA00004651"/>
    </source>
</evidence>
<dbReference type="AlphaFoldDB" id="A0A7V5J0C9"/>
<proteinExistence type="predicted"/>
<evidence type="ECO:0000313" key="9">
    <source>
        <dbReference type="EMBL" id="HHH14093.1"/>
    </source>
</evidence>
<dbReference type="GO" id="GO:0009103">
    <property type="term" value="P:lipopolysaccharide biosynthetic process"/>
    <property type="evidence" value="ECO:0007669"/>
    <property type="project" value="UniProtKB-ARBA"/>
</dbReference>
<reference evidence="9" key="1">
    <citation type="journal article" date="2020" name="mSystems">
        <title>Genome- and Community-Level Interaction Insights into Carbon Utilization and Element Cycling Functions of Hydrothermarchaeota in Hydrothermal Sediment.</title>
        <authorList>
            <person name="Zhou Z."/>
            <person name="Liu Y."/>
            <person name="Xu W."/>
            <person name="Pan J."/>
            <person name="Luo Z.H."/>
            <person name="Li M."/>
        </authorList>
    </citation>
    <scope>NUCLEOTIDE SEQUENCE [LARGE SCALE GENOMIC DNA]</scope>
    <source>
        <strain evidence="9">HyVt-517</strain>
    </source>
</reference>
<feature type="transmembrane region" description="Helical" evidence="8">
    <location>
        <begin position="109"/>
        <end position="127"/>
    </location>
</feature>
<feature type="transmembrane region" description="Helical" evidence="8">
    <location>
        <begin position="293"/>
        <end position="319"/>
    </location>
</feature>